<reference evidence="1 2" key="1">
    <citation type="journal article" date="2012" name="J. Bacteriol.">
        <title>Complete genome sequence of Alcanivorax dieselolei type strain B5.</title>
        <authorList>
            <person name="Lai Q."/>
            <person name="Li W."/>
            <person name="Shao Z."/>
        </authorList>
    </citation>
    <scope>NUCLEOTIDE SEQUENCE [LARGE SCALE GENOMIC DNA]</scope>
    <source>
        <strain evidence="2">DSM 16502 / CGMCC 1.3690 / B-5</strain>
    </source>
</reference>
<dbReference type="Proteomes" id="UP000006286">
    <property type="component" value="Chromosome"/>
</dbReference>
<dbReference type="eggNOG" id="ENOG5033YU9">
    <property type="taxonomic scope" value="Bacteria"/>
</dbReference>
<proteinExistence type="predicted"/>
<dbReference type="AlphaFoldDB" id="K0C9B2"/>
<sequence>MKKEAWLLRHLIGVISLAVVLPVSVESAWADTLEGVLEGESLSWHVLHADDASTASFFSIAPGMTSYQIQGHREERFSVAGSISLSFTVMNGKLLAEPEVSFFPEKKLFPMYSNEGQGKLTIEHLENGGVPRAKGRYQGTLVRLEGVGKDADRSDTLTLDLLFDVHLRADD</sequence>
<dbReference type="PATRIC" id="fig|930169.3.peg.836"/>
<accession>K0C9B2</accession>
<dbReference type="RefSeq" id="WP_014993216.1">
    <property type="nucleotide sequence ID" value="NC_018691.1"/>
</dbReference>
<keyword evidence="2" id="KW-1185">Reference proteome</keyword>
<dbReference type="HOGENOM" id="CLU_1584199_0_0_6"/>
<name>K0C9B2_ALCDB</name>
<organism evidence="1 2">
    <name type="scientific">Alcanivorax dieselolei (strain DSM 16502 / CGMCC 1.3690 / MCCC 1A00001 / B-5)</name>
    <name type="common">Alloalcanivorax dieselolei</name>
    <dbReference type="NCBI Taxonomy" id="930169"/>
    <lineage>
        <taxon>Bacteria</taxon>
        <taxon>Pseudomonadati</taxon>
        <taxon>Pseudomonadota</taxon>
        <taxon>Gammaproteobacteria</taxon>
        <taxon>Oceanospirillales</taxon>
        <taxon>Alcanivoracaceae</taxon>
        <taxon>Alloalcanivorax</taxon>
    </lineage>
</organism>
<dbReference type="EMBL" id="CP003466">
    <property type="protein sequence ID" value="AFT69135.1"/>
    <property type="molecule type" value="Genomic_DNA"/>
</dbReference>
<dbReference type="STRING" id="930169.B5T_00851"/>
<evidence type="ECO:0000313" key="1">
    <source>
        <dbReference type="EMBL" id="AFT69135.1"/>
    </source>
</evidence>
<dbReference type="OrthoDB" id="5783128at2"/>
<protein>
    <submittedName>
        <fullName evidence="1">Uncharacterized protein</fullName>
    </submittedName>
</protein>
<evidence type="ECO:0000313" key="2">
    <source>
        <dbReference type="Proteomes" id="UP000006286"/>
    </source>
</evidence>
<gene>
    <name evidence="1" type="ordered locus">B5T_00851</name>
</gene>
<dbReference type="KEGG" id="adi:B5T_00851"/>